<evidence type="ECO:0000313" key="6">
    <source>
        <dbReference type="EMBL" id="CAE10010.1"/>
    </source>
</evidence>
<dbReference type="EMBL" id="BX571659">
    <property type="protein sequence ID" value="CAE10010.1"/>
    <property type="molecule type" value="Genomic_DNA"/>
</dbReference>
<evidence type="ECO:0000259" key="5">
    <source>
        <dbReference type="PROSITE" id="PS50977"/>
    </source>
</evidence>
<keyword evidence="3" id="KW-0804">Transcription</keyword>
<evidence type="ECO:0000256" key="2">
    <source>
        <dbReference type="ARBA" id="ARBA00023125"/>
    </source>
</evidence>
<dbReference type="InterPro" id="IPR001647">
    <property type="entry name" value="HTH_TetR"/>
</dbReference>
<evidence type="ECO:0000256" key="3">
    <source>
        <dbReference type="ARBA" id="ARBA00023163"/>
    </source>
</evidence>
<dbReference type="Pfam" id="PF00440">
    <property type="entry name" value="TetR_N"/>
    <property type="match status" value="1"/>
</dbReference>
<dbReference type="RefSeq" id="WP_011138807.1">
    <property type="nucleotide sequence ID" value="NC_005090.1"/>
</dbReference>
<dbReference type="PANTHER" id="PTHR47506:SF6">
    <property type="entry name" value="HTH-TYPE TRANSCRIPTIONAL REPRESSOR NEMR"/>
    <property type="match status" value="1"/>
</dbReference>
<evidence type="ECO:0000256" key="1">
    <source>
        <dbReference type="ARBA" id="ARBA00023015"/>
    </source>
</evidence>
<dbReference type="KEGG" id="wsu:WS0905"/>
<dbReference type="GO" id="GO:0003677">
    <property type="term" value="F:DNA binding"/>
    <property type="evidence" value="ECO:0007669"/>
    <property type="project" value="UniProtKB-UniRule"/>
</dbReference>
<keyword evidence="7" id="KW-1185">Reference proteome</keyword>
<proteinExistence type="predicted"/>
<dbReference type="PROSITE" id="PS50977">
    <property type="entry name" value="HTH_TETR_2"/>
    <property type="match status" value="1"/>
</dbReference>
<dbReference type="eggNOG" id="COG1309">
    <property type="taxonomic scope" value="Bacteria"/>
</dbReference>
<dbReference type="Gene3D" id="1.10.357.10">
    <property type="entry name" value="Tetracycline Repressor, domain 2"/>
    <property type="match status" value="1"/>
</dbReference>
<organism evidence="7">
    <name type="scientific">Wolinella succinogenes (strain ATCC 29543 / DSM 1740 / CCUG 13145 / JCM 31913 / LMG 7466 / NCTC 11488 / FDC 602W)</name>
    <name type="common">Vibrio succinogenes</name>
    <dbReference type="NCBI Taxonomy" id="273121"/>
    <lineage>
        <taxon>Bacteria</taxon>
        <taxon>Pseudomonadati</taxon>
        <taxon>Campylobacterota</taxon>
        <taxon>Epsilonproteobacteria</taxon>
        <taxon>Campylobacterales</taxon>
        <taxon>Helicobacteraceae</taxon>
        <taxon>Wolinella</taxon>
    </lineage>
</organism>
<accession>Q7MS03</accession>
<feature type="DNA-binding region" description="H-T-H motif" evidence="4">
    <location>
        <begin position="31"/>
        <end position="50"/>
    </location>
</feature>
<evidence type="ECO:0000256" key="4">
    <source>
        <dbReference type="PROSITE-ProRule" id="PRU00335"/>
    </source>
</evidence>
<dbReference type="STRING" id="273121.WS0905"/>
<keyword evidence="1" id="KW-0805">Transcription regulation</keyword>
<dbReference type="PRINTS" id="PR00455">
    <property type="entry name" value="HTHTETR"/>
</dbReference>
<dbReference type="PANTHER" id="PTHR47506">
    <property type="entry name" value="TRANSCRIPTIONAL REGULATORY PROTEIN"/>
    <property type="match status" value="1"/>
</dbReference>
<dbReference type="SUPFAM" id="SSF46689">
    <property type="entry name" value="Homeodomain-like"/>
    <property type="match status" value="1"/>
</dbReference>
<dbReference type="SUPFAM" id="SSF48498">
    <property type="entry name" value="Tetracyclin repressor-like, C-terminal domain"/>
    <property type="match status" value="1"/>
</dbReference>
<dbReference type="InterPro" id="IPR036271">
    <property type="entry name" value="Tet_transcr_reg_TetR-rel_C_sf"/>
</dbReference>
<evidence type="ECO:0000313" key="7">
    <source>
        <dbReference type="Proteomes" id="UP000000422"/>
    </source>
</evidence>
<keyword evidence="2 4" id="KW-0238">DNA-binding</keyword>
<reference evidence="6 7" key="1">
    <citation type="journal article" date="2003" name="Proc. Natl. Acad. Sci. U.S.A.">
        <title>Complete genome sequence and analysis of Wolinella succinogenes.</title>
        <authorList>
            <person name="Baar C."/>
            <person name="Eppinger M."/>
            <person name="Raddatz G."/>
            <person name="Simon JM."/>
            <person name="Lanz C."/>
            <person name="Klimmek O."/>
            <person name="Nandakumar R."/>
            <person name="Gross R."/>
            <person name="Rosinus A."/>
            <person name="Keller H."/>
            <person name="Jagtap P."/>
            <person name="Linke B."/>
            <person name="Meyer F."/>
            <person name="Lederer H."/>
            <person name="Schuster S.C."/>
        </authorList>
    </citation>
    <scope>NUCLEOTIDE SEQUENCE [LARGE SCALE GENOMIC DNA]</scope>
    <source>
        <strain evidence="7">ATCC 29543 / DSM 1740 / CCUG 13145 / JCM 31913 / LMG 7466 / NCTC 11488 / FDC 602W</strain>
    </source>
</reference>
<name>Q7MS03_WOLSU</name>
<dbReference type="Proteomes" id="UP000000422">
    <property type="component" value="Chromosome"/>
</dbReference>
<feature type="domain" description="HTH tetR-type" evidence="5">
    <location>
        <begin position="8"/>
        <end position="68"/>
    </location>
</feature>
<protein>
    <recommendedName>
        <fullName evidence="5">HTH tetR-type domain-containing protein</fullName>
    </recommendedName>
</protein>
<sequence>MPAVVDREEKAREICQRAYEVFTTEGIEKFSLNQFIALLGISKGQFYHYFKTKEELIFAAISEKSEWFVKEIKENLKGAKTLIEKLRILFVFYVGEEEEMVRFRRILFDTFHLYIYSKDLKAREFNAETYEWMDRELEAILKEEIARGHLREEVLEWVEIIPSSVDGIYLRSIMTDGYDLKKALEDLFIKIEKIFGVEGERGRGLDVR</sequence>
<dbReference type="InterPro" id="IPR009057">
    <property type="entry name" value="Homeodomain-like_sf"/>
</dbReference>
<dbReference type="AlphaFoldDB" id="Q7MS03"/>
<dbReference type="HOGENOM" id="CLU_1375740_0_0_7"/>
<gene>
    <name evidence="6" type="ordered locus">WS0905</name>
</gene>